<keyword evidence="2" id="KW-0472">Membrane</keyword>
<protein>
    <recommendedName>
        <fullName evidence="3">PiggyBac transposable element-derived protein domain-containing protein</fullName>
    </recommendedName>
</protein>
<keyword evidence="2" id="KW-1133">Transmembrane helix</keyword>
<reference evidence="4 5" key="1">
    <citation type="journal article" date="2022" name="Allergy">
        <title>Genome assembly and annotation of Periplaneta americana reveal a comprehensive cockroach allergen profile.</title>
        <authorList>
            <person name="Wang L."/>
            <person name="Xiong Q."/>
            <person name="Saelim N."/>
            <person name="Wang L."/>
            <person name="Nong W."/>
            <person name="Wan A.T."/>
            <person name="Shi M."/>
            <person name="Liu X."/>
            <person name="Cao Q."/>
            <person name="Hui J.H.L."/>
            <person name="Sookrung N."/>
            <person name="Leung T.F."/>
            <person name="Tungtrongchitr A."/>
            <person name="Tsui S.K.W."/>
        </authorList>
    </citation>
    <scope>NUCLEOTIDE SEQUENCE [LARGE SCALE GENOMIC DNA]</scope>
    <source>
        <strain evidence="4">PWHHKU_190912</strain>
    </source>
</reference>
<keyword evidence="5" id="KW-1185">Reference proteome</keyword>
<keyword evidence="2" id="KW-0812">Transmembrane</keyword>
<accession>A0ABQ8U4W5</accession>
<dbReference type="Pfam" id="PF13843">
    <property type="entry name" value="DDE_Tnp_1_7"/>
    <property type="match status" value="1"/>
</dbReference>
<evidence type="ECO:0000259" key="3">
    <source>
        <dbReference type="Pfam" id="PF13843"/>
    </source>
</evidence>
<feature type="transmembrane region" description="Helical" evidence="2">
    <location>
        <begin position="49"/>
        <end position="69"/>
    </location>
</feature>
<evidence type="ECO:0000256" key="2">
    <source>
        <dbReference type="SAM" id="Phobius"/>
    </source>
</evidence>
<comment type="caution">
    <text evidence="4">The sequence shown here is derived from an EMBL/GenBank/DDBJ whole genome shotgun (WGS) entry which is preliminary data.</text>
</comment>
<dbReference type="InterPro" id="IPR029526">
    <property type="entry name" value="PGBD"/>
</dbReference>
<proteinExistence type="predicted"/>
<dbReference type="EMBL" id="JAJSOF020000001">
    <property type="protein sequence ID" value="KAJ4452040.1"/>
    <property type="molecule type" value="Genomic_DNA"/>
</dbReference>
<dbReference type="PANTHER" id="PTHR45913:SF5">
    <property type="entry name" value="GENERAL TRANSCRIPTION FACTOR II-I REPEAT DOMAIN-CONTAINING PROTEIN 2A-LIKE PROTEIN"/>
    <property type="match status" value="1"/>
</dbReference>
<sequence>MHYDKAMDEETGGSQKPEIISFYNRTKCAVDVLDQLCSAYDLSRNSRRWPLTIFFDLLNIAGVNALVVYSANKQKILRKNFPKNPCSGPNEATNFRAYHPTDNSKRNKEKRRATVRHSTNRSRRRNTARRLRQVDSRLREGIQACLRLPLRAVQLYTAVYQWWNLSRSLGSTGALHFAPGKLCAKNMNHSNVMDVVVRTINFIRSKGLNHREFRALLDDINSEYGDLLYHTESLIQERSVKALNVQKELRKISLINLRELRINEDYAKKCELRLYVIIRGATAHEGPRPTSRLLASHPHAEAEVDDHSTRMELLRCFFTPFSEPTRSRRHLEHRCLFSTRKRTPTTGSEVRDDAEI</sequence>
<feature type="domain" description="PiggyBac transposable element-derived protein" evidence="3">
    <location>
        <begin position="10"/>
        <end position="65"/>
    </location>
</feature>
<name>A0ABQ8U4W5_PERAM</name>
<dbReference type="PANTHER" id="PTHR45913">
    <property type="entry name" value="EPM2A-INTERACTING PROTEIN 1"/>
    <property type="match status" value="1"/>
</dbReference>
<organism evidence="4 5">
    <name type="scientific">Periplaneta americana</name>
    <name type="common">American cockroach</name>
    <name type="synonym">Blatta americana</name>
    <dbReference type="NCBI Taxonomy" id="6978"/>
    <lineage>
        <taxon>Eukaryota</taxon>
        <taxon>Metazoa</taxon>
        <taxon>Ecdysozoa</taxon>
        <taxon>Arthropoda</taxon>
        <taxon>Hexapoda</taxon>
        <taxon>Insecta</taxon>
        <taxon>Pterygota</taxon>
        <taxon>Neoptera</taxon>
        <taxon>Polyneoptera</taxon>
        <taxon>Dictyoptera</taxon>
        <taxon>Blattodea</taxon>
        <taxon>Blattoidea</taxon>
        <taxon>Blattidae</taxon>
        <taxon>Blattinae</taxon>
        <taxon>Periplaneta</taxon>
    </lineage>
</organism>
<evidence type="ECO:0000256" key="1">
    <source>
        <dbReference type="SAM" id="MobiDB-lite"/>
    </source>
</evidence>
<gene>
    <name evidence="4" type="ORF">ANN_03555</name>
</gene>
<feature type="compositionally biased region" description="Basic residues" evidence="1">
    <location>
        <begin position="107"/>
        <end position="129"/>
    </location>
</feature>
<evidence type="ECO:0000313" key="5">
    <source>
        <dbReference type="Proteomes" id="UP001148838"/>
    </source>
</evidence>
<dbReference type="Proteomes" id="UP001148838">
    <property type="component" value="Unassembled WGS sequence"/>
</dbReference>
<feature type="region of interest" description="Disordered" evidence="1">
    <location>
        <begin position="81"/>
        <end position="129"/>
    </location>
</feature>
<evidence type="ECO:0000313" key="4">
    <source>
        <dbReference type="EMBL" id="KAJ4452040.1"/>
    </source>
</evidence>